<reference evidence="1 2" key="1">
    <citation type="submission" date="2019-02" db="EMBL/GenBank/DDBJ databases">
        <title>Deep-cultivation of Planctomycetes and their phenomic and genomic characterization uncovers novel biology.</title>
        <authorList>
            <person name="Wiegand S."/>
            <person name="Jogler M."/>
            <person name="Boedeker C."/>
            <person name="Pinto D."/>
            <person name="Vollmers J."/>
            <person name="Rivas-Marin E."/>
            <person name="Kohn T."/>
            <person name="Peeters S.H."/>
            <person name="Heuer A."/>
            <person name="Rast P."/>
            <person name="Oberbeckmann S."/>
            <person name="Bunk B."/>
            <person name="Jeske O."/>
            <person name="Meyerdierks A."/>
            <person name="Storesund J.E."/>
            <person name="Kallscheuer N."/>
            <person name="Luecker S."/>
            <person name="Lage O.M."/>
            <person name="Pohl T."/>
            <person name="Merkel B.J."/>
            <person name="Hornburger P."/>
            <person name="Mueller R.-W."/>
            <person name="Bruemmer F."/>
            <person name="Labrenz M."/>
            <person name="Spormann A.M."/>
            <person name="Op den Camp H."/>
            <person name="Overmann J."/>
            <person name="Amann R."/>
            <person name="Jetten M.S.M."/>
            <person name="Mascher T."/>
            <person name="Medema M.H."/>
            <person name="Devos D.P."/>
            <person name="Kaster A.-K."/>
            <person name="Ovreas L."/>
            <person name="Rohde M."/>
            <person name="Galperin M.Y."/>
            <person name="Jogler C."/>
        </authorList>
    </citation>
    <scope>NUCLEOTIDE SEQUENCE [LARGE SCALE GENOMIC DNA]</scope>
    <source>
        <strain evidence="1 2">Poly30</strain>
    </source>
</reference>
<protein>
    <submittedName>
        <fullName evidence="1">Uncharacterized protein</fullName>
    </submittedName>
</protein>
<name>A0A518ERB5_9BACT</name>
<dbReference type="RefSeq" id="WP_419191225.1">
    <property type="nucleotide sequence ID" value="NZ_CP036434.1"/>
</dbReference>
<sequence length="56" mass="5781">MNDQNEGLSTELSDGKGMTHVIAQGGFQTVEGHRKRLASKGVTAAVICPPGVDTNG</sequence>
<dbReference type="AlphaFoldDB" id="A0A518ERB5"/>
<evidence type="ECO:0000313" key="2">
    <source>
        <dbReference type="Proteomes" id="UP000320390"/>
    </source>
</evidence>
<dbReference type="EMBL" id="CP036434">
    <property type="protein sequence ID" value="QDV06631.1"/>
    <property type="molecule type" value="Genomic_DNA"/>
</dbReference>
<accession>A0A518ERB5</accession>
<gene>
    <name evidence="1" type="ORF">Poly30_21460</name>
</gene>
<evidence type="ECO:0000313" key="1">
    <source>
        <dbReference type="EMBL" id="QDV06631.1"/>
    </source>
</evidence>
<dbReference type="Proteomes" id="UP000320390">
    <property type="component" value="Chromosome"/>
</dbReference>
<proteinExistence type="predicted"/>
<keyword evidence="2" id="KW-1185">Reference proteome</keyword>
<organism evidence="1 2">
    <name type="scientific">Saltatorellus ferox</name>
    <dbReference type="NCBI Taxonomy" id="2528018"/>
    <lineage>
        <taxon>Bacteria</taxon>
        <taxon>Pseudomonadati</taxon>
        <taxon>Planctomycetota</taxon>
        <taxon>Planctomycetia</taxon>
        <taxon>Planctomycetia incertae sedis</taxon>
        <taxon>Saltatorellus</taxon>
    </lineage>
</organism>